<feature type="transmembrane region" description="Helical" evidence="12">
    <location>
        <begin position="189"/>
        <end position="207"/>
    </location>
</feature>
<evidence type="ECO:0000256" key="2">
    <source>
        <dbReference type="ARBA" id="ARBA00010621"/>
    </source>
</evidence>
<sequence length="208" mass="22364">MAKRWGQTTGVPDWLTSILLGVIEGITEFLPISSTGHLLVPQQLGWLEKQSDVFNIAIQSGAVIAVLFNFTDRVKQLTLRWRESEARDYLAKLFVAFVITGVGGLIIDKLGFGLPETVLPVAVALLVGGVFFILVEKQLGDRANLAQVTWAIAIAVGFGQLLAAVFPGTSRSGATILIALLMGLRRMPAIEFTFLLGVPTLLAAGAYK</sequence>
<evidence type="ECO:0000256" key="3">
    <source>
        <dbReference type="ARBA" id="ARBA00012374"/>
    </source>
</evidence>
<dbReference type="Pfam" id="PF02673">
    <property type="entry name" value="BacA"/>
    <property type="match status" value="1"/>
</dbReference>
<keyword evidence="7" id="KW-0378">Hydrolase</keyword>
<keyword evidence="8 12" id="KW-1133">Transmembrane helix</keyword>
<keyword evidence="5" id="KW-1003">Cell membrane</keyword>
<dbReference type="GO" id="GO:0005886">
    <property type="term" value="C:plasma membrane"/>
    <property type="evidence" value="ECO:0007669"/>
    <property type="project" value="UniProtKB-SubCell"/>
</dbReference>
<accession>A0A382FIK1</accession>
<keyword evidence="9 12" id="KW-0472">Membrane</keyword>
<comment type="similarity">
    <text evidence="2">Belongs to the UppP family.</text>
</comment>
<dbReference type="EC" id="3.6.1.27" evidence="3"/>
<evidence type="ECO:0000256" key="9">
    <source>
        <dbReference type="ARBA" id="ARBA00023136"/>
    </source>
</evidence>
<feature type="non-terminal residue" evidence="13">
    <location>
        <position position="208"/>
    </location>
</feature>
<dbReference type="EMBL" id="UINC01050226">
    <property type="protein sequence ID" value="SVB62936.1"/>
    <property type="molecule type" value="Genomic_DNA"/>
</dbReference>
<dbReference type="PANTHER" id="PTHR30622">
    <property type="entry name" value="UNDECAPRENYL-DIPHOSPHATASE"/>
    <property type="match status" value="1"/>
</dbReference>
<evidence type="ECO:0000313" key="13">
    <source>
        <dbReference type="EMBL" id="SVB62936.1"/>
    </source>
</evidence>
<evidence type="ECO:0000256" key="12">
    <source>
        <dbReference type="SAM" id="Phobius"/>
    </source>
</evidence>
<evidence type="ECO:0000256" key="8">
    <source>
        <dbReference type="ARBA" id="ARBA00022989"/>
    </source>
</evidence>
<feature type="transmembrane region" description="Helical" evidence="12">
    <location>
        <begin position="53"/>
        <end position="70"/>
    </location>
</feature>
<evidence type="ECO:0000256" key="5">
    <source>
        <dbReference type="ARBA" id="ARBA00022475"/>
    </source>
</evidence>
<dbReference type="AlphaFoldDB" id="A0A382FIK1"/>
<evidence type="ECO:0000256" key="11">
    <source>
        <dbReference type="ARBA" id="ARBA00047594"/>
    </source>
</evidence>
<evidence type="ECO:0000256" key="10">
    <source>
        <dbReference type="ARBA" id="ARBA00032707"/>
    </source>
</evidence>
<feature type="transmembrane region" description="Helical" evidence="12">
    <location>
        <begin position="119"/>
        <end position="136"/>
    </location>
</feature>
<feature type="transmembrane region" description="Helical" evidence="12">
    <location>
        <begin position="90"/>
        <end position="107"/>
    </location>
</feature>
<dbReference type="PANTHER" id="PTHR30622:SF3">
    <property type="entry name" value="UNDECAPRENYL-DIPHOSPHATASE"/>
    <property type="match status" value="1"/>
</dbReference>
<reference evidence="13" key="1">
    <citation type="submission" date="2018-05" db="EMBL/GenBank/DDBJ databases">
        <authorList>
            <person name="Lanie J.A."/>
            <person name="Ng W.-L."/>
            <person name="Kazmierczak K.M."/>
            <person name="Andrzejewski T.M."/>
            <person name="Davidsen T.M."/>
            <person name="Wayne K.J."/>
            <person name="Tettelin H."/>
            <person name="Glass J.I."/>
            <person name="Rusch D."/>
            <person name="Podicherti R."/>
            <person name="Tsui H.-C.T."/>
            <person name="Winkler M.E."/>
        </authorList>
    </citation>
    <scope>NUCLEOTIDE SEQUENCE</scope>
</reference>
<gene>
    <name evidence="13" type="ORF">METZ01_LOCUS215790</name>
</gene>
<proteinExistence type="inferred from homology"/>
<evidence type="ECO:0000256" key="7">
    <source>
        <dbReference type="ARBA" id="ARBA00022801"/>
    </source>
</evidence>
<protein>
    <recommendedName>
        <fullName evidence="4">Undecaprenyl-diphosphatase</fullName>
        <ecNumber evidence="3">3.6.1.27</ecNumber>
    </recommendedName>
    <alternativeName>
        <fullName evidence="10">Undecaprenyl pyrophosphate phosphatase</fullName>
    </alternativeName>
</protein>
<comment type="catalytic activity">
    <reaction evidence="11">
        <text>di-trans,octa-cis-undecaprenyl diphosphate + H2O = di-trans,octa-cis-undecaprenyl phosphate + phosphate + H(+)</text>
        <dbReference type="Rhea" id="RHEA:28094"/>
        <dbReference type="ChEBI" id="CHEBI:15377"/>
        <dbReference type="ChEBI" id="CHEBI:15378"/>
        <dbReference type="ChEBI" id="CHEBI:43474"/>
        <dbReference type="ChEBI" id="CHEBI:58405"/>
        <dbReference type="ChEBI" id="CHEBI:60392"/>
        <dbReference type="EC" id="3.6.1.27"/>
    </reaction>
</comment>
<dbReference type="GO" id="GO:0050380">
    <property type="term" value="F:undecaprenyl-diphosphatase activity"/>
    <property type="evidence" value="ECO:0007669"/>
    <property type="project" value="UniProtKB-EC"/>
</dbReference>
<name>A0A382FIK1_9ZZZZ</name>
<evidence type="ECO:0000256" key="6">
    <source>
        <dbReference type="ARBA" id="ARBA00022692"/>
    </source>
</evidence>
<evidence type="ECO:0000256" key="4">
    <source>
        <dbReference type="ARBA" id="ARBA00021581"/>
    </source>
</evidence>
<organism evidence="13">
    <name type="scientific">marine metagenome</name>
    <dbReference type="NCBI Taxonomy" id="408172"/>
    <lineage>
        <taxon>unclassified sequences</taxon>
        <taxon>metagenomes</taxon>
        <taxon>ecological metagenomes</taxon>
    </lineage>
</organism>
<keyword evidence="6 12" id="KW-0812">Transmembrane</keyword>
<comment type="subcellular location">
    <subcellularLocation>
        <location evidence="1">Cell membrane</location>
        <topology evidence="1">Multi-pass membrane protein</topology>
    </subcellularLocation>
</comment>
<dbReference type="InterPro" id="IPR003824">
    <property type="entry name" value="UppP"/>
</dbReference>
<feature type="transmembrane region" description="Helical" evidence="12">
    <location>
        <begin position="148"/>
        <end position="169"/>
    </location>
</feature>
<evidence type="ECO:0000256" key="1">
    <source>
        <dbReference type="ARBA" id="ARBA00004651"/>
    </source>
</evidence>